<evidence type="ECO:0000313" key="2">
    <source>
        <dbReference type="EMBL" id="RKO83936.1"/>
    </source>
</evidence>
<dbReference type="Proteomes" id="UP000269721">
    <property type="component" value="Unassembled WGS sequence"/>
</dbReference>
<keyword evidence="1" id="KW-1133">Transmembrane helix</keyword>
<dbReference type="AlphaFoldDB" id="A0A4P9W1I5"/>
<name>A0A4P9W1I5_9FUNG</name>
<dbReference type="EMBL" id="ML000677">
    <property type="protein sequence ID" value="RKO83936.1"/>
    <property type="molecule type" value="Genomic_DNA"/>
</dbReference>
<evidence type="ECO:0000256" key="1">
    <source>
        <dbReference type="SAM" id="Phobius"/>
    </source>
</evidence>
<organism evidence="2 3">
    <name type="scientific">Blyttiomyces helicus</name>
    <dbReference type="NCBI Taxonomy" id="388810"/>
    <lineage>
        <taxon>Eukaryota</taxon>
        <taxon>Fungi</taxon>
        <taxon>Fungi incertae sedis</taxon>
        <taxon>Chytridiomycota</taxon>
        <taxon>Chytridiomycota incertae sedis</taxon>
        <taxon>Chytridiomycetes</taxon>
        <taxon>Chytridiomycetes incertae sedis</taxon>
        <taxon>Blyttiomyces</taxon>
    </lineage>
</organism>
<sequence length="343" mass="36557">MSSEIGRTSIIDTCQLAAQSNAADGCAEAKEANKLGGRSILYCSTLVLAAVIPSANSSKDICSTSPPDRRYNSLHPGAQSLLFARRGVVLTDYLETNPPLPTPTHNLLLASLPCGVLALLALHLRLFSKKPDRRARRLTETLPISTGDIGIGIRDPAPPDFAAAPFGIPLGRIDTLDFGRTDTLASVVSINGSEEGVEGIVGAGAAVSVTTVEEYLSLLTLTGISIIMRTSQATAQDLAQGGVEAILSAICSLAAFSLNLWDLRILLLEKARVRAARRSRLPSGSDWTLHGRIAKNVMPTCDVIRKDDRALAIAFVALMGLINGSAALFSYFEGWTFREAEQW</sequence>
<accession>A0A4P9W1I5</accession>
<keyword evidence="1" id="KW-0472">Membrane</keyword>
<keyword evidence="3" id="KW-1185">Reference proteome</keyword>
<gene>
    <name evidence="2" type="ORF">BDK51DRAFT_51096</name>
</gene>
<protein>
    <submittedName>
        <fullName evidence="2">Uncharacterized protein</fullName>
    </submittedName>
</protein>
<feature type="transmembrane region" description="Helical" evidence="1">
    <location>
        <begin position="310"/>
        <end position="332"/>
    </location>
</feature>
<reference evidence="3" key="1">
    <citation type="journal article" date="2018" name="Nat. Microbiol.">
        <title>Leveraging single-cell genomics to expand the fungal tree of life.</title>
        <authorList>
            <person name="Ahrendt S.R."/>
            <person name="Quandt C.A."/>
            <person name="Ciobanu D."/>
            <person name="Clum A."/>
            <person name="Salamov A."/>
            <person name="Andreopoulos B."/>
            <person name="Cheng J.F."/>
            <person name="Woyke T."/>
            <person name="Pelin A."/>
            <person name="Henrissat B."/>
            <person name="Reynolds N.K."/>
            <person name="Benny G.L."/>
            <person name="Smith M.E."/>
            <person name="James T.Y."/>
            <person name="Grigoriev I.V."/>
        </authorList>
    </citation>
    <scope>NUCLEOTIDE SEQUENCE [LARGE SCALE GENOMIC DNA]</scope>
</reference>
<evidence type="ECO:0000313" key="3">
    <source>
        <dbReference type="Proteomes" id="UP000269721"/>
    </source>
</evidence>
<proteinExistence type="predicted"/>
<keyword evidence="1" id="KW-0812">Transmembrane</keyword>